<feature type="signal peptide" evidence="3">
    <location>
        <begin position="1"/>
        <end position="22"/>
    </location>
</feature>
<sequence>MKLKRLSALMMAGVLVIPTTFASATTNDSSSEENGSPKEGSYAEKSEVVYANLNANGEQKEMYVVNNFKVDQPGKMVDYGPYTNVENLTNLKVMKLNDNQVKFNASEDQFYYQGNLKGQALPWDIKVSYKLNGQSLSPEELLGKDGKLEIHIETKENEDADSSFFENYMLQISLPFDSEIYQNIKTEKGMVASSGKNKQVTFTVMPEKEESFVVKADVKDLEMESIEITGMPSSMSVDEPDSDEMTEDMKSLSDATAEINDGVGELNDGIAELNNGAKDLQEGSGEYKKGIHELDNGSSDLIEGSKGIDTALEDMSQSLQDGSDDNNSGNLADLQNGLKEIANGLKETEDGLSDLKNNYSEAFSALDQSINKIPNISPNDIQELKQSEINPEVKKKLVQSYEKTQEMKKTYADNIKAFHAVEPTLNGVKESLTEMRTNLETMVKSLENSNLNKSMKQLQQGLSELSTKYKEFHSGLVDYTDGVSELSSSYDKLHGGITDLTDGTSELENGVSELHEGTNELAESTSDLPDEMQNEIDNMMNEYDKSDFNPVSFVSSKNEKVSSVQFVIKTESIKKDDEVEENEQPEEEEKGFWDRLWDLFK</sequence>
<evidence type="ECO:0000256" key="2">
    <source>
        <dbReference type="SAM" id="MobiDB-lite"/>
    </source>
</evidence>
<protein>
    <submittedName>
        <fullName evidence="4">X-X-X-Leu-X-X-Gly heptad repeat-containing protein</fullName>
    </submittedName>
</protein>
<proteinExistence type="predicted"/>
<evidence type="ECO:0000313" key="5">
    <source>
        <dbReference type="Proteomes" id="UP000199095"/>
    </source>
</evidence>
<dbReference type="OrthoDB" id="9815841at2"/>
<keyword evidence="1" id="KW-0175">Coiled coil</keyword>
<dbReference type="STRING" id="237682.SAMN05421676_105228"/>
<dbReference type="AlphaFoldDB" id="A0A1I0F7T1"/>
<feature type="region of interest" description="Disordered" evidence="2">
    <location>
        <begin position="24"/>
        <end position="43"/>
    </location>
</feature>
<evidence type="ECO:0000313" key="4">
    <source>
        <dbReference type="EMBL" id="SET53787.1"/>
    </source>
</evidence>
<evidence type="ECO:0000256" key="3">
    <source>
        <dbReference type="SAM" id="SignalP"/>
    </source>
</evidence>
<feature type="compositionally biased region" description="Acidic residues" evidence="2">
    <location>
        <begin position="578"/>
        <end position="589"/>
    </location>
</feature>
<dbReference type="NCBIfam" id="TIGR03057">
    <property type="entry name" value="xxxLxxG_by_4"/>
    <property type="match status" value="1"/>
</dbReference>
<gene>
    <name evidence="4" type="ORF">SAMN05421676_105228</name>
</gene>
<dbReference type="Gene3D" id="1.10.287.950">
    <property type="entry name" value="Methyl-accepting chemotaxis protein"/>
    <property type="match status" value="2"/>
</dbReference>
<feature type="chain" id="PRO_5039322530" evidence="3">
    <location>
        <begin position="23"/>
        <end position="601"/>
    </location>
</feature>
<feature type="compositionally biased region" description="Basic and acidic residues" evidence="2">
    <location>
        <begin position="590"/>
        <end position="601"/>
    </location>
</feature>
<name>A0A1I0F7T1_9BACI</name>
<keyword evidence="5" id="KW-1185">Reference proteome</keyword>
<evidence type="ECO:0000256" key="1">
    <source>
        <dbReference type="SAM" id="Coils"/>
    </source>
</evidence>
<reference evidence="5" key="1">
    <citation type="submission" date="2016-10" db="EMBL/GenBank/DDBJ databases">
        <authorList>
            <person name="Varghese N."/>
            <person name="Submissions S."/>
        </authorList>
    </citation>
    <scope>NUCLEOTIDE SEQUENCE [LARGE SCALE GENOMIC DNA]</scope>
    <source>
        <strain evidence="5">CGMCC 1.3566</strain>
    </source>
</reference>
<dbReference type="SUPFAM" id="SSF58104">
    <property type="entry name" value="Methyl-accepting chemotaxis protein (MCP) signaling domain"/>
    <property type="match status" value="1"/>
</dbReference>
<keyword evidence="3" id="KW-0732">Signal</keyword>
<dbReference type="EMBL" id="FOHJ01000005">
    <property type="protein sequence ID" value="SET53787.1"/>
    <property type="molecule type" value="Genomic_DNA"/>
</dbReference>
<feature type="compositionally biased region" description="Polar residues" evidence="2">
    <location>
        <begin position="24"/>
        <end position="34"/>
    </location>
</feature>
<organism evidence="4 5">
    <name type="scientific">Salinibacillus kushneri</name>
    <dbReference type="NCBI Taxonomy" id="237682"/>
    <lineage>
        <taxon>Bacteria</taxon>
        <taxon>Bacillati</taxon>
        <taxon>Bacillota</taxon>
        <taxon>Bacilli</taxon>
        <taxon>Bacillales</taxon>
        <taxon>Bacillaceae</taxon>
        <taxon>Salinibacillus</taxon>
    </lineage>
</organism>
<feature type="region of interest" description="Disordered" evidence="2">
    <location>
        <begin position="572"/>
        <end position="601"/>
    </location>
</feature>
<dbReference type="Proteomes" id="UP000199095">
    <property type="component" value="Unassembled WGS sequence"/>
</dbReference>
<dbReference type="InterPro" id="IPR023908">
    <property type="entry name" value="xxxLxxG_rpt"/>
</dbReference>
<feature type="coiled-coil region" evidence="1">
    <location>
        <begin position="429"/>
        <end position="468"/>
    </location>
</feature>
<accession>A0A1I0F7T1</accession>